<accession>A6JUA7</accession>
<reference evidence="1 2" key="1">
    <citation type="submission" date="2005-09" db="EMBL/GenBank/DDBJ databases">
        <authorList>
            <person name="Mural R.J."/>
            <person name="Li P.W."/>
            <person name="Adams M.D."/>
            <person name="Amanatides P.G."/>
            <person name="Baden-Tillson H."/>
            <person name="Barnstead M."/>
            <person name="Chin S.H."/>
            <person name="Dew I."/>
            <person name="Evans C.A."/>
            <person name="Ferriera S."/>
            <person name="Flanigan M."/>
            <person name="Fosler C."/>
            <person name="Glodek A."/>
            <person name="Gu Z."/>
            <person name="Holt R.A."/>
            <person name="Jennings D."/>
            <person name="Kraft C.L."/>
            <person name="Lu F."/>
            <person name="Nguyen T."/>
            <person name="Nusskern D.R."/>
            <person name="Pfannkoch C.M."/>
            <person name="Sitter C."/>
            <person name="Sutton G.G."/>
            <person name="Venter J.C."/>
            <person name="Wang Z."/>
            <person name="Woodage T."/>
            <person name="Zheng X.H."/>
            <person name="Zhong F."/>
        </authorList>
    </citation>
    <scope>NUCLEOTIDE SEQUENCE [LARGE SCALE GENOMIC DNA]</scope>
    <source>
        <strain>BN</strain>
        <strain evidence="2">Sprague-Dawley</strain>
    </source>
</reference>
<evidence type="ECO:0000313" key="2">
    <source>
        <dbReference type="Proteomes" id="UP000234681"/>
    </source>
</evidence>
<sequence length="51" mass="5555">MLDNVKTATAPALPCDISTIAQTVKTFYTFANTCGFQSLFVLISTLPSCFY</sequence>
<dbReference type="Proteomes" id="UP000234681">
    <property type="component" value="Chromosome 3"/>
</dbReference>
<dbReference type="AlphaFoldDB" id="A6JUA7"/>
<gene>
    <name evidence="1" type="ORF">rCG_45881</name>
</gene>
<organism evidence="1 2">
    <name type="scientific">Rattus norvegicus</name>
    <name type="common">Rat</name>
    <dbReference type="NCBI Taxonomy" id="10116"/>
    <lineage>
        <taxon>Eukaryota</taxon>
        <taxon>Metazoa</taxon>
        <taxon>Chordata</taxon>
        <taxon>Craniata</taxon>
        <taxon>Vertebrata</taxon>
        <taxon>Euteleostomi</taxon>
        <taxon>Mammalia</taxon>
        <taxon>Eutheria</taxon>
        <taxon>Euarchontoglires</taxon>
        <taxon>Glires</taxon>
        <taxon>Rodentia</taxon>
        <taxon>Myomorpha</taxon>
        <taxon>Muroidea</taxon>
        <taxon>Muridae</taxon>
        <taxon>Murinae</taxon>
        <taxon>Rattus</taxon>
    </lineage>
</organism>
<protein>
    <submittedName>
        <fullName evidence="1">RCG45881</fullName>
    </submittedName>
</protein>
<evidence type="ECO:0000313" key="1">
    <source>
        <dbReference type="EMBL" id="EDL93190.1"/>
    </source>
</evidence>
<proteinExistence type="predicted"/>
<name>A6JUA7_RAT</name>
<dbReference type="EMBL" id="CH474001">
    <property type="protein sequence ID" value="EDL93190.1"/>
    <property type="molecule type" value="Genomic_DNA"/>
</dbReference>